<organism evidence="1 2">
    <name type="scientific">Aristolochia fimbriata</name>
    <name type="common">White veined hardy Dutchman's pipe vine</name>
    <dbReference type="NCBI Taxonomy" id="158543"/>
    <lineage>
        <taxon>Eukaryota</taxon>
        <taxon>Viridiplantae</taxon>
        <taxon>Streptophyta</taxon>
        <taxon>Embryophyta</taxon>
        <taxon>Tracheophyta</taxon>
        <taxon>Spermatophyta</taxon>
        <taxon>Magnoliopsida</taxon>
        <taxon>Magnoliidae</taxon>
        <taxon>Piperales</taxon>
        <taxon>Aristolochiaceae</taxon>
        <taxon>Aristolochia</taxon>
    </lineage>
</organism>
<accession>A0AAV7FFQ1</accession>
<evidence type="ECO:0000313" key="2">
    <source>
        <dbReference type="Proteomes" id="UP000825729"/>
    </source>
</evidence>
<dbReference type="GO" id="GO:0046872">
    <property type="term" value="F:metal ion binding"/>
    <property type="evidence" value="ECO:0007669"/>
    <property type="project" value="InterPro"/>
</dbReference>
<proteinExistence type="predicted"/>
<dbReference type="InterPro" id="IPR036163">
    <property type="entry name" value="HMA_dom_sf"/>
</dbReference>
<name>A0AAV7FFQ1_ARIFI</name>
<dbReference type="AlphaFoldDB" id="A0AAV7FFQ1"/>
<keyword evidence="2" id="KW-1185">Reference proteome</keyword>
<sequence>MSEKFCCMVMRINIDCNGCFRKVRRALLKIQELESHLIEKKRSRVSICGAFNPADMAIKIRKKLNRRVEILEIQELDVSDQKQILAPS</sequence>
<gene>
    <name evidence="1" type="ORF">H6P81_002941</name>
</gene>
<dbReference type="SUPFAM" id="SSF55008">
    <property type="entry name" value="HMA, heavy metal-associated domain"/>
    <property type="match status" value="1"/>
</dbReference>
<dbReference type="PANTHER" id="PTHR47294:SF3">
    <property type="entry name" value="OS08G0431150 PROTEIN"/>
    <property type="match status" value="1"/>
</dbReference>
<reference evidence="1 2" key="1">
    <citation type="submission" date="2021-07" db="EMBL/GenBank/DDBJ databases">
        <title>The Aristolochia fimbriata genome: insights into angiosperm evolution, floral development and chemical biosynthesis.</title>
        <authorList>
            <person name="Jiao Y."/>
        </authorList>
    </citation>
    <scope>NUCLEOTIDE SEQUENCE [LARGE SCALE GENOMIC DNA]</scope>
    <source>
        <strain evidence="1">IBCAS-2021</strain>
        <tissue evidence="1">Leaf</tissue>
    </source>
</reference>
<dbReference type="Proteomes" id="UP000825729">
    <property type="component" value="Unassembled WGS sequence"/>
</dbReference>
<dbReference type="EMBL" id="JAINDJ010000002">
    <property type="protein sequence ID" value="KAG9458433.1"/>
    <property type="molecule type" value="Genomic_DNA"/>
</dbReference>
<evidence type="ECO:0000313" key="1">
    <source>
        <dbReference type="EMBL" id="KAG9458433.1"/>
    </source>
</evidence>
<protein>
    <submittedName>
        <fullName evidence="1">Uncharacterized protein</fullName>
    </submittedName>
</protein>
<comment type="caution">
    <text evidence="1">The sequence shown here is derived from an EMBL/GenBank/DDBJ whole genome shotgun (WGS) entry which is preliminary data.</text>
</comment>
<dbReference type="PANTHER" id="PTHR47294">
    <property type="entry name" value="OS08G0431150 PROTEIN"/>
    <property type="match status" value="1"/>
</dbReference>
<dbReference type="Gene3D" id="3.30.70.100">
    <property type="match status" value="1"/>
</dbReference>